<sequence length="227" mass="26023">MDLVLEVPPGQQDKVWDQVQCLGTAATRFSAYTNQLSLLAVLPELEERWGMKASWINSCWEFVNGTAIDFESTRVVLIPSEAIEQTELRIPQEWIDIPSWAGDYYLAVQVNAEDGIVRVWGYATHREIKQQGNYDQSDRTYSLDGNLTQDMSVLWVIRQFCPDAATKTTVEPLPTLSVAQANELLEQLSHSCLFFAKRAVEFNLWGALLEKEEWRKRLLYSRSCQID</sequence>
<reference evidence="1 2" key="1">
    <citation type="journal article" date="2020" name="ISME J.">
        <title>Comparative genomics reveals insights into cyanobacterial evolution and habitat adaptation.</title>
        <authorList>
            <person name="Chen M.Y."/>
            <person name="Teng W.K."/>
            <person name="Zhao L."/>
            <person name="Hu C.X."/>
            <person name="Zhou Y.K."/>
            <person name="Han B.P."/>
            <person name="Song L.R."/>
            <person name="Shu W.S."/>
        </authorList>
    </citation>
    <scope>NUCLEOTIDE SEQUENCE [LARGE SCALE GENOMIC DNA]</scope>
    <source>
        <strain evidence="1 2">FACHB-130</strain>
    </source>
</reference>
<keyword evidence="2" id="KW-1185">Reference proteome</keyword>
<dbReference type="InterPro" id="IPR014951">
    <property type="entry name" value="DUF1822"/>
</dbReference>
<accession>A0ABR8FZI8</accession>
<evidence type="ECO:0000313" key="2">
    <source>
        <dbReference type="Proteomes" id="UP000603457"/>
    </source>
</evidence>
<gene>
    <name evidence="1" type="ORF">H6G74_17145</name>
</gene>
<dbReference type="EMBL" id="JACJTB010000022">
    <property type="protein sequence ID" value="MBD2596038.1"/>
    <property type="molecule type" value="Genomic_DNA"/>
</dbReference>
<dbReference type="Pfam" id="PF08852">
    <property type="entry name" value="DUF1822"/>
    <property type="match status" value="1"/>
</dbReference>
<dbReference type="Proteomes" id="UP000603457">
    <property type="component" value="Unassembled WGS sequence"/>
</dbReference>
<dbReference type="RefSeq" id="WP_190968800.1">
    <property type="nucleotide sequence ID" value="NZ_JACJTB010000022.1"/>
</dbReference>
<comment type="caution">
    <text evidence="1">The sequence shown here is derived from an EMBL/GenBank/DDBJ whole genome shotgun (WGS) entry which is preliminary data.</text>
</comment>
<protein>
    <submittedName>
        <fullName evidence="1">DUF1822 family protein</fullName>
    </submittedName>
</protein>
<name>A0ABR8FZI8_9NOSO</name>
<proteinExistence type="predicted"/>
<organism evidence="1 2">
    <name type="scientific">Nostoc spongiaeforme FACHB-130</name>
    <dbReference type="NCBI Taxonomy" id="1357510"/>
    <lineage>
        <taxon>Bacteria</taxon>
        <taxon>Bacillati</taxon>
        <taxon>Cyanobacteriota</taxon>
        <taxon>Cyanophyceae</taxon>
        <taxon>Nostocales</taxon>
        <taxon>Nostocaceae</taxon>
        <taxon>Nostoc</taxon>
    </lineage>
</organism>
<evidence type="ECO:0000313" key="1">
    <source>
        <dbReference type="EMBL" id="MBD2596038.1"/>
    </source>
</evidence>